<dbReference type="Pfam" id="PF01263">
    <property type="entry name" value="Aldose_epim"/>
    <property type="match status" value="1"/>
</dbReference>
<feature type="binding site" evidence="14">
    <location>
        <begin position="105"/>
        <end position="106"/>
    </location>
    <ligand>
        <name>beta-D-galactose</name>
        <dbReference type="ChEBI" id="CHEBI:27667"/>
    </ligand>
</feature>
<dbReference type="PROSITE" id="PS00545">
    <property type="entry name" value="ALDOSE_1_EPIMERASE"/>
    <property type="match status" value="1"/>
</dbReference>
<dbReference type="PIRSF" id="PIRSF005096">
    <property type="entry name" value="GALM"/>
    <property type="match status" value="1"/>
</dbReference>
<dbReference type="EMBL" id="WCTL01000001">
    <property type="protein sequence ID" value="KAB4241547.1"/>
    <property type="molecule type" value="Genomic_DNA"/>
</dbReference>
<dbReference type="InterPro" id="IPR018052">
    <property type="entry name" value="Ald1_epimerase_CS"/>
</dbReference>
<feature type="binding site" evidence="13">
    <location>
        <position position="271"/>
    </location>
    <ligand>
        <name>beta-D-galactose</name>
        <dbReference type="ChEBI" id="CHEBI:27667"/>
    </ligand>
</feature>
<comment type="subunit">
    <text evidence="5">Monomer.</text>
</comment>
<dbReference type="PANTHER" id="PTHR10091:SF0">
    <property type="entry name" value="GALACTOSE MUTAROTASE"/>
    <property type="match status" value="1"/>
</dbReference>
<comment type="caution">
    <text evidence="16">The sequence shown here is derived from an EMBL/GenBank/DDBJ whole genome shotgun (WGS) entry which is preliminary data.</text>
</comment>
<dbReference type="GO" id="GO:0033499">
    <property type="term" value="P:galactose catabolic process via UDP-galactose, Leloir pathway"/>
    <property type="evidence" value="ECO:0007669"/>
    <property type="project" value="TreeGrafter"/>
</dbReference>
<dbReference type="Proteomes" id="UP000462376">
    <property type="component" value="Unassembled WGS sequence"/>
</dbReference>
<dbReference type="InterPro" id="IPR014718">
    <property type="entry name" value="GH-type_carb-bd"/>
</dbReference>
<dbReference type="EC" id="5.1.3.3" evidence="6 11"/>
<dbReference type="Proteomes" id="UP001218502">
    <property type="component" value="Unassembled WGS sequence"/>
</dbReference>
<dbReference type="EMBL" id="JAQNQY010000004">
    <property type="protein sequence ID" value="MDC1751755.1"/>
    <property type="molecule type" value="Genomic_DNA"/>
</dbReference>
<dbReference type="GO" id="GO:0030246">
    <property type="term" value="F:carbohydrate binding"/>
    <property type="evidence" value="ECO:0007669"/>
    <property type="project" value="InterPro"/>
</dbReference>
<comment type="pathway">
    <text evidence="3 11">Carbohydrate metabolism; hexose metabolism.</text>
</comment>
<dbReference type="GO" id="GO:0004034">
    <property type="term" value="F:aldose 1-epimerase activity"/>
    <property type="evidence" value="ECO:0007669"/>
    <property type="project" value="UniProtKB-EC"/>
</dbReference>
<feature type="binding site" evidence="14">
    <location>
        <begin position="206"/>
        <end position="208"/>
    </location>
    <ligand>
        <name>beta-D-galactose</name>
        <dbReference type="ChEBI" id="CHEBI:27667"/>
    </ligand>
</feature>
<dbReference type="Proteomes" id="UP000432488">
    <property type="component" value="Unassembled WGS sequence"/>
</dbReference>
<dbReference type="EMBL" id="WCUV01000006">
    <property type="protein sequence ID" value="KAB4092527.1"/>
    <property type="molecule type" value="Genomic_DNA"/>
</dbReference>
<evidence type="ECO:0000313" key="19">
    <source>
        <dbReference type="Proteomes" id="UP000432488"/>
    </source>
</evidence>
<evidence type="ECO:0000256" key="11">
    <source>
        <dbReference type="PIRNR" id="PIRNR005096"/>
    </source>
</evidence>
<evidence type="ECO:0000256" key="5">
    <source>
        <dbReference type="ARBA" id="ARBA00011245"/>
    </source>
</evidence>
<dbReference type="PROSITE" id="PS51257">
    <property type="entry name" value="PROKAR_LIPOPROTEIN"/>
    <property type="match status" value="1"/>
</dbReference>
<dbReference type="InterPro" id="IPR047215">
    <property type="entry name" value="Galactose_mutarotase-like"/>
</dbReference>
<evidence type="ECO:0000256" key="2">
    <source>
        <dbReference type="ARBA" id="ARBA00001913"/>
    </source>
</evidence>
<evidence type="ECO:0000256" key="1">
    <source>
        <dbReference type="ARBA" id="ARBA00001614"/>
    </source>
</evidence>
<dbReference type="CDD" id="cd09019">
    <property type="entry name" value="galactose_mutarotase_like"/>
    <property type="match status" value="1"/>
</dbReference>
<feature type="signal peptide" evidence="15">
    <location>
        <begin position="1"/>
        <end position="19"/>
    </location>
</feature>
<evidence type="ECO:0000313" key="17">
    <source>
        <dbReference type="EMBL" id="KAB4241547.1"/>
    </source>
</evidence>
<evidence type="ECO:0000256" key="15">
    <source>
        <dbReference type="SAM" id="SignalP"/>
    </source>
</evidence>
<dbReference type="InterPro" id="IPR011013">
    <property type="entry name" value="Gal_mutarotase_sf_dom"/>
</dbReference>
<comment type="catalytic activity">
    <reaction evidence="1 11">
        <text>alpha-D-glucose = beta-D-glucose</text>
        <dbReference type="Rhea" id="RHEA:10264"/>
        <dbReference type="ChEBI" id="CHEBI:15903"/>
        <dbReference type="ChEBI" id="CHEBI:17925"/>
        <dbReference type="EC" id="5.1.3.3"/>
    </reaction>
</comment>
<evidence type="ECO:0000256" key="3">
    <source>
        <dbReference type="ARBA" id="ARBA00005028"/>
    </source>
</evidence>
<dbReference type="PANTHER" id="PTHR10091">
    <property type="entry name" value="ALDOSE-1-EPIMERASE"/>
    <property type="match status" value="1"/>
</dbReference>
<gene>
    <name evidence="17" type="ORF">GAP47_00410</name>
    <name evidence="16" type="ORF">GAQ56_08815</name>
    <name evidence="18" type="ORF">POY80_04755</name>
</gene>
<evidence type="ECO:0000256" key="8">
    <source>
        <dbReference type="ARBA" id="ARBA00022837"/>
    </source>
</evidence>
<evidence type="ECO:0000313" key="20">
    <source>
        <dbReference type="Proteomes" id="UP000462376"/>
    </source>
</evidence>
<reference evidence="19 20" key="1">
    <citation type="journal article" date="2019" name="Nat. Med.">
        <title>A library of human gut bacterial isolates paired with longitudinal multiomics data enables mechanistic microbiome research.</title>
        <authorList>
            <person name="Poyet M."/>
            <person name="Groussin M."/>
            <person name="Gibbons S.M."/>
            <person name="Avila-Pacheco J."/>
            <person name="Jiang X."/>
            <person name="Kearney S.M."/>
            <person name="Perrotta A.R."/>
            <person name="Berdy B."/>
            <person name="Zhao S."/>
            <person name="Lieberman T.D."/>
            <person name="Swanson P.K."/>
            <person name="Smith M."/>
            <person name="Roesemann S."/>
            <person name="Alexander J.E."/>
            <person name="Rich S.A."/>
            <person name="Livny J."/>
            <person name="Vlamakis H."/>
            <person name="Clish C."/>
            <person name="Bullock K."/>
            <person name="Deik A."/>
            <person name="Scott J."/>
            <person name="Pierce K.A."/>
            <person name="Xavier R.J."/>
            <person name="Alm E.J."/>
        </authorList>
    </citation>
    <scope>NUCLEOTIDE SEQUENCE [LARGE SCALE GENOMIC DNA]</scope>
    <source>
        <strain evidence="16 19">BIOML-A42</strain>
        <strain evidence="17 20">BIOML-A5</strain>
    </source>
</reference>
<name>A0A3E5BC49_BACUN</name>
<dbReference type="InterPro" id="IPR015443">
    <property type="entry name" value="Aldose_1-epimerase"/>
</dbReference>
<evidence type="ECO:0000313" key="18">
    <source>
        <dbReference type="EMBL" id="MDC1751755.1"/>
    </source>
</evidence>
<dbReference type="InterPro" id="IPR008183">
    <property type="entry name" value="Aldose_1/G6P_1-epimerase"/>
</dbReference>
<keyword evidence="9 11" id="KW-0413">Isomerase</keyword>
<accession>A0A3E5BC49</accession>
<proteinExistence type="inferred from homology"/>
<evidence type="ECO:0000256" key="6">
    <source>
        <dbReference type="ARBA" id="ARBA00013185"/>
    </source>
</evidence>
<dbReference type="RefSeq" id="WP_061412159.1">
    <property type="nucleotide sequence ID" value="NZ_CACRTC010000010.1"/>
</dbReference>
<feature type="active site" description="Proton donor" evidence="12">
    <location>
        <position position="206"/>
    </location>
</feature>
<keyword evidence="15" id="KW-0732">Signal</keyword>
<evidence type="ECO:0000256" key="12">
    <source>
        <dbReference type="PIRSR" id="PIRSR005096-1"/>
    </source>
</evidence>
<sequence>MKACVIGALIIISCLSVSCGQTSLCQLSVFKNSSILSGRDTVEMFTLVNANGMSVQVTNYAASLTDVFVPDRQGRFEHVVLGFDSLECYLGRHPKLGATVGRFANRIKNAEFCLNGQTYHLEKNNNGHSIHGGTNGFSHRIFKTDTFYVVKDTAIVVFKYSSIHLEEGFPGNLELSMAYKLTNHNEIVLEYTATTDKPTVVNFTNHSYFNLTGCTRNVLNHIYRIYADSITPTDSMGIPTGELMPVVGTVYDYTSPQSVEKRVQKKGKGYDVNYRLDKYPGSLELAAIVVEPISGRVLKAYTTEPGMQFYIPNSNMDYLIGHGEKKYGRYYGFCLEMQHFPDAPNNPQFPATSLLPGEIYRQVTIYKFETISE</sequence>
<keyword evidence="10 11" id="KW-0119">Carbohydrate metabolism</keyword>
<feature type="active site" description="Proton acceptor" evidence="12">
    <location>
        <position position="336"/>
    </location>
</feature>
<reference evidence="18" key="2">
    <citation type="submission" date="2022-10" db="EMBL/GenBank/DDBJ databases">
        <title>Human gut microbiome strain richness.</title>
        <authorList>
            <person name="Chen-Liaw A."/>
        </authorList>
    </citation>
    <scope>NUCLEOTIDE SEQUENCE</scope>
    <source>
        <strain evidence="18">A1_m1001262Bd0_191120</strain>
    </source>
</reference>
<comment type="similarity">
    <text evidence="4 11">Belongs to the aldose epimerase family.</text>
</comment>
<evidence type="ECO:0000313" key="16">
    <source>
        <dbReference type="EMBL" id="KAB4092527.1"/>
    </source>
</evidence>
<dbReference type="NCBIfam" id="NF008277">
    <property type="entry name" value="PRK11055.1"/>
    <property type="match status" value="1"/>
</dbReference>
<evidence type="ECO:0000256" key="10">
    <source>
        <dbReference type="ARBA" id="ARBA00023277"/>
    </source>
</evidence>
<evidence type="ECO:0000256" key="4">
    <source>
        <dbReference type="ARBA" id="ARBA00006206"/>
    </source>
</evidence>
<dbReference type="AlphaFoldDB" id="A0A3E5BC49"/>
<dbReference type="SUPFAM" id="SSF74650">
    <property type="entry name" value="Galactose mutarotase-like"/>
    <property type="match status" value="1"/>
</dbReference>
<dbReference type="UniPathway" id="UPA00242"/>
<evidence type="ECO:0000256" key="7">
    <source>
        <dbReference type="ARBA" id="ARBA00014165"/>
    </source>
</evidence>
<evidence type="ECO:0000256" key="9">
    <source>
        <dbReference type="ARBA" id="ARBA00023235"/>
    </source>
</evidence>
<feature type="chain" id="PRO_5044080748" description="Aldose 1-epimerase" evidence="15">
    <location>
        <begin position="20"/>
        <end position="373"/>
    </location>
</feature>
<comment type="cofactor">
    <cofactor evidence="2">
        <name>Ca(2+)</name>
        <dbReference type="ChEBI" id="CHEBI:29108"/>
    </cofactor>
</comment>
<protein>
    <recommendedName>
        <fullName evidence="7 11">Aldose 1-epimerase</fullName>
        <ecNumber evidence="6 11">5.1.3.3</ecNumber>
    </recommendedName>
</protein>
<evidence type="ECO:0000256" key="14">
    <source>
        <dbReference type="PIRSR" id="PIRSR005096-3"/>
    </source>
</evidence>
<dbReference type="Gene3D" id="2.70.98.10">
    <property type="match status" value="1"/>
</dbReference>
<evidence type="ECO:0000256" key="13">
    <source>
        <dbReference type="PIRSR" id="PIRSR005096-2"/>
    </source>
</evidence>
<dbReference type="GO" id="GO:0006006">
    <property type="term" value="P:glucose metabolic process"/>
    <property type="evidence" value="ECO:0007669"/>
    <property type="project" value="TreeGrafter"/>
</dbReference>
<organism evidence="16 19">
    <name type="scientific">Bacteroides uniformis</name>
    <dbReference type="NCBI Taxonomy" id="820"/>
    <lineage>
        <taxon>Bacteria</taxon>
        <taxon>Pseudomonadati</taxon>
        <taxon>Bacteroidota</taxon>
        <taxon>Bacteroidia</taxon>
        <taxon>Bacteroidales</taxon>
        <taxon>Bacteroidaceae</taxon>
        <taxon>Bacteroides</taxon>
    </lineage>
</organism>
<keyword evidence="8" id="KW-0106">Calcium</keyword>